<gene>
    <name evidence="2" type="ORF">ENW73_04565</name>
</gene>
<dbReference type="AlphaFoldDB" id="A0A7C6EFZ5"/>
<dbReference type="PANTHER" id="PTHR47099">
    <property type="entry name" value="METHYLCOBAMIDE:COM METHYLTRANSFERASE MTBA"/>
    <property type="match status" value="1"/>
</dbReference>
<reference evidence="2" key="1">
    <citation type="journal article" date="2020" name="mSystems">
        <title>Genome- and Community-Level Interaction Insights into Carbon Utilization and Element Cycling Functions of Hydrothermarchaeota in Hydrothermal Sediment.</title>
        <authorList>
            <person name="Zhou Z."/>
            <person name="Liu Y."/>
            <person name="Xu W."/>
            <person name="Pan J."/>
            <person name="Luo Z.H."/>
            <person name="Li M."/>
        </authorList>
    </citation>
    <scope>NUCLEOTIDE SEQUENCE [LARGE SCALE GENOMIC DNA]</scope>
    <source>
        <strain evidence="2">SpSt-876</strain>
    </source>
</reference>
<dbReference type="EMBL" id="DTLI01000120">
    <property type="protein sequence ID" value="HHS52123.1"/>
    <property type="molecule type" value="Genomic_DNA"/>
</dbReference>
<dbReference type="GO" id="GO:0004853">
    <property type="term" value="F:uroporphyrinogen decarboxylase activity"/>
    <property type="evidence" value="ECO:0007669"/>
    <property type="project" value="InterPro"/>
</dbReference>
<name>A0A7C6EFZ5_UNCW3</name>
<protein>
    <recommendedName>
        <fullName evidence="1">Uroporphyrinogen decarboxylase (URO-D) domain-containing protein</fullName>
    </recommendedName>
</protein>
<sequence>MDKISQVIQRKRKTAIFPIVCADHCARLLNMKLSEVAKDGDKLAFALEYGYRFYQYDMVLVFSDPYVEAQTSSSLDRTEEIIKAASILKQKLTVPVFVSIKGPFTLASFLIGIEQFLKDLLSNEKRIKNAIDTALKFQIKYLEKLLKLGVNIFIGDPMASISVISPNLFERFAYQPLQILIKKIKDRNLIAGIHICGKTKPILPMLDELGADILSIEDITPKTNTLKMGGVATDTIFSGNEEKLTEEIKKALNEPYLILATACDVPMTTDPQNIKLMIEIAQRYRMK</sequence>
<feature type="domain" description="Uroporphyrinogen decarboxylase (URO-D)" evidence="1">
    <location>
        <begin position="75"/>
        <end position="284"/>
    </location>
</feature>
<dbReference type="InterPro" id="IPR052024">
    <property type="entry name" value="Methanogen_methyltrans"/>
</dbReference>
<dbReference type="GO" id="GO:0006779">
    <property type="term" value="P:porphyrin-containing compound biosynthetic process"/>
    <property type="evidence" value="ECO:0007669"/>
    <property type="project" value="InterPro"/>
</dbReference>
<dbReference type="Gene3D" id="3.20.20.210">
    <property type="match status" value="1"/>
</dbReference>
<organism evidence="2">
    <name type="scientific">candidate division WOR-3 bacterium</name>
    <dbReference type="NCBI Taxonomy" id="2052148"/>
    <lineage>
        <taxon>Bacteria</taxon>
        <taxon>Bacteria division WOR-3</taxon>
    </lineage>
</organism>
<dbReference type="InterPro" id="IPR000257">
    <property type="entry name" value="Uroporphyrinogen_deCOase"/>
</dbReference>
<accession>A0A7C6EFZ5</accession>
<dbReference type="PANTHER" id="PTHR47099:SF1">
    <property type="entry name" value="METHYLCOBAMIDE:COM METHYLTRANSFERASE MTBA"/>
    <property type="match status" value="1"/>
</dbReference>
<dbReference type="Pfam" id="PF01208">
    <property type="entry name" value="URO-D"/>
    <property type="match status" value="1"/>
</dbReference>
<dbReference type="InterPro" id="IPR038071">
    <property type="entry name" value="UROD/MetE-like_sf"/>
</dbReference>
<evidence type="ECO:0000259" key="1">
    <source>
        <dbReference type="Pfam" id="PF01208"/>
    </source>
</evidence>
<proteinExistence type="predicted"/>
<comment type="caution">
    <text evidence="2">The sequence shown here is derived from an EMBL/GenBank/DDBJ whole genome shotgun (WGS) entry which is preliminary data.</text>
</comment>
<evidence type="ECO:0000313" key="2">
    <source>
        <dbReference type="EMBL" id="HHS52123.1"/>
    </source>
</evidence>
<dbReference type="SUPFAM" id="SSF51726">
    <property type="entry name" value="UROD/MetE-like"/>
    <property type="match status" value="1"/>
</dbReference>